<feature type="transmembrane region" description="Helical" evidence="2">
    <location>
        <begin position="220"/>
        <end position="246"/>
    </location>
</feature>
<feature type="compositionally biased region" description="Low complexity" evidence="1">
    <location>
        <begin position="39"/>
        <end position="48"/>
    </location>
</feature>
<evidence type="ECO:0000313" key="3">
    <source>
        <dbReference type="EMBL" id="WXA92134.1"/>
    </source>
</evidence>
<feature type="compositionally biased region" description="Pro residues" evidence="1">
    <location>
        <begin position="158"/>
        <end position="168"/>
    </location>
</feature>
<proteinExistence type="predicted"/>
<accession>A0ABZ2K229</accession>
<dbReference type="Proteomes" id="UP001379533">
    <property type="component" value="Chromosome"/>
</dbReference>
<dbReference type="EMBL" id="CP089982">
    <property type="protein sequence ID" value="WXA92134.1"/>
    <property type="molecule type" value="Genomic_DNA"/>
</dbReference>
<organism evidence="3 4">
    <name type="scientific">Pendulispora brunnea</name>
    <dbReference type="NCBI Taxonomy" id="2905690"/>
    <lineage>
        <taxon>Bacteria</taxon>
        <taxon>Pseudomonadati</taxon>
        <taxon>Myxococcota</taxon>
        <taxon>Myxococcia</taxon>
        <taxon>Myxococcales</taxon>
        <taxon>Sorangiineae</taxon>
        <taxon>Pendulisporaceae</taxon>
        <taxon>Pendulispora</taxon>
    </lineage>
</organism>
<sequence length="250" mass="25766">MPASDSVPPADDASTVVTEFPQHLIDALEQSAGLPPRVPGTAPQQAPRAPQPTPAISPMATLEMQAPSLDTVELSGLPPSSKNPTVVRPPFTTLTQHDAPTPAMGSPSYPAGHLEEEPAPVSLEPEDIEDLQVEPYYEAPISVDVAPPSVSPAAGTPVPMPAPTPSPAPAANQGAPNVEPPAPSSFTFAPQRPPGYAPAKPAMAWAEPPPPILMDPPTSAIGWAIGGIVVGLLLLGLVVWLVVLAVRHFT</sequence>
<feature type="region of interest" description="Disordered" evidence="1">
    <location>
        <begin position="150"/>
        <end position="179"/>
    </location>
</feature>
<keyword evidence="2" id="KW-0472">Membrane</keyword>
<reference evidence="3 4" key="1">
    <citation type="submission" date="2021-12" db="EMBL/GenBank/DDBJ databases">
        <title>Discovery of the Pendulisporaceae a myxobacterial family with distinct sporulation behavior and unique specialized metabolism.</title>
        <authorList>
            <person name="Garcia R."/>
            <person name="Popoff A."/>
            <person name="Bader C.D."/>
            <person name="Loehr J."/>
            <person name="Walesch S."/>
            <person name="Walt C."/>
            <person name="Boldt J."/>
            <person name="Bunk B."/>
            <person name="Haeckl F.J.F.P.J."/>
            <person name="Gunesch A.P."/>
            <person name="Birkelbach J."/>
            <person name="Nuebel U."/>
            <person name="Pietschmann T."/>
            <person name="Bach T."/>
            <person name="Mueller R."/>
        </authorList>
    </citation>
    <scope>NUCLEOTIDE SEQUENCE [LARGE SCALE GENOMIC DNA]</scope>
    <source>
        <strain evidence="3 4">MSr12523</strain>
    </source>
</reference>
<keyword evidence="4" id="KW-1185">Reference proteome</keyword>
<feature type="region of interest" description="Disordered" evidence="1">
    <location>
        <begin position="29"/>
        <end position="58"/>
    </location>
</feature>
<keyword evidence="2" id="KW-0812">Transmembrane</keyword>
<feature type="region of interest" description="Disordered" evidence="1">
    <location>
        <begin position="72"/>
        <end position="118"/>
    </location>
</feature>
<name>A0ABZ2K229_9BACT</name>
<keyword evidence="2" id="KW-1133">Transmembrane helix</keyword>
<protein>
    <submittedName>
        <fullName evidence="3">Uncharacterized protein</fullName>
    </submittedName>
</protein>
<dbReference type="RefSeq" id="WP_394842752.1">
    <property type="nucleotide sequence ID" value="NZ_CP089982.1"/>
</dbReference>
<gene>
    <name evidence="3" type="ORF">LZC95_37485</name>
</gene>
<evidence type="ECO:0000256" key="2">
    <source>
        <dbReference type="SAM" id="Phobius"/>
    </source>
</evidence>
<evidence type="ECO:0000313" key="4">
    <source>
        <dbReference type="Proteomes" id="UP001379533"/>
    </source>
</evidence>
<evidence type="ECO:0000256" key="1">
    <source>
        <dbReference type="SAM" id="MobiDB-lite"/>
    </source>
</evidence>